<reference evidence="2 3" key="1">
    <citation type="submission" date="2017-07" db="EMBL/GenBank/DDBJ databases">
        <title>The genome sequence of Paludifilum halophilum highlights mechanisms for microbial adaptation to high salt environemnts.</title>
        <authorList>
            <person name="Belbahri L."/>
        </authorList>
    </citation>
    <scope>NUCLEOTIDE SEQUENCE [LARGE SCALE GENOMIC DNA]</scope>
    <source>
        <strain evidence="2 3">DSM 102817</strain>
    </source>
</reference>
<dbReference type="InterPro" id="IPR024760">
    <property type="entry name" value="HTH_dom_conjug_TS-like"/>
</dbReference>
<name>A0A235BDG6_9BACL</name>
<dbReference type="Proteomes" id="UP000215459">
    <property type="component" value="Unassembled WGS sequence"/>
</dbReference>
<sequence>MLVKAKQKEPSAQQKLLTLIEPKIRYHTRYLPFHDKQDAEQEIRIKILRSLDRFEIRSVSVSETDLL</sequence>
<dbReference type="Pfam" id="PF12645">
    <property type="entry name" value="HTH_16"/>
    <property type="match status" value="1"/>
</dbReference>
<organism evidence="2 3">
    <name type="scientific">Paludifilum halophilum</name>
    <dbReference type="NCBI Taxonomy" id="1642702"/>
    <lineage>
        <taxon>Bacteria</taxon>
        <taxon>Bacillati</taxon>
        <taxon>Bacillota</taxon>
        <taxon>Bacilli</taxon>
        <taxon>Bacillales</taxon>
        <taxon>Thermoactinomycetaceae</taxon>
        <taxon>Paludifilum</taxon>
    </lineage>
</organism>
<evidence type="ECO:0000313" key="3">
    <source>
        <dbReference type="Proteomes" id="UP000215459"/>
    </source>
</evidence>
<proteinExistence type="predicted"/>
<evidence type="ECO:0000313" key="2">
    <source>
        <dbReference type="EMBL" id="OYD09645.1"/>
    </source>
</evidence>
<dbReference type="AlphaFoldDB" id="A0A235BDG6"/>
<feature type="domain" description="Helix-turn-helix conjugative transposon-like" evidence="1">
    <location>
        <begin position="2"/>
        <end position="55"/>
    </location>
</feature>
<dbReference type="EMBL" id="NOWF01000001">
    <property type="protein sequence ID" value="OYD09645.1"/>
    <property type="molecule type" value="Genomic_DNA"/>
</dbReference>
<gene>
    <name evidence="2" type="ORF">CHM34_01140</name>
</gene>
<comment type="caution">
    <text evidence="2">The sequence shown here is derived from an EMBL/GenBank/DDBJ whole genome shotgun (WGS) entry which is preliminary data.</text>
</comment>
<protein>
    <recommendedName>
        <fullName evidence="1">Helix-turn-helix conjugative transposon-like domain-containing protein</fullName>
    </recommendedName>
</protein>
<evidence type="ECO:0000259" key="1">
    <source>
        <dbReference type="Pfam" id="PF12645"/>
    </source>
</evidence>
<keyword evidence="3" id="KW-1185">Reference proteome</keyword>
<accession>A0A235BDG6</accession>